<dbReference type="PRINTS" id="PR00722">
    <property type="entry name" value="CHYMOTRYPSIN"/>
</dbReference>
<dbReference type="InterPro" id="IPR009003">
    <property type="entry name" value="Peptidase_S1_PA"/>
</dbReference>
<dbReference type="PANTHER" id="PTHR24260">
    <property type="match status" value="1"/>
</dbReference>
<dbReference type="InterPro" id="IPR051333">
    <property type="entry name" value="CLIP_Serine_Protease"/>
</dbReference>
<evidence type="ECO:0000259" key="2">
    <source>
        <dbReference type="PROSITE" id="PS50240"/>
    </source>
</evidence>
<dbReference type="Pfam" id="PF00089">
    <property type="entry name" value="Trypsin"/>
    <property type="match status" value="1"/>
</dbReference>
<dbReference type="RefSeq" id="WP_284245403.1">
    <property type="nucleotide sequence ID" value="NZ_BSST01000001.1"/>
</dbReference>
<feature type="signal peptide" evidence="1">
    <location>
        <begin position="1"/>
        <end position="19"/>
    </location>
</feature>
<gene>
    <name evidence="3" type="ORF">tinsulaeT_28310</name>
</gene>
<dbReference type="SMART" id="SM00020">
    <property type="entry name" value="Tryp_SPc"/>
    <property type="match status" value="1"/>
</dbReference>
<dbReference type="EMBL" id="BSST01000001">
    <property type="protein sequence ID" value="GLX79491.1"/>
    <property type="molecule type" value="Genomic_DNA"/>
</dbReference>
<protein>
    <recommendedName>
        <fullName evidence="2">Peptidase S1 domain-containing protein</fullName>
    </recommendedName>
</protein>
<dbReference type="SUPFAM" id="SSF50494">
    <property type="entry name" value="Trypsin-like serine proteases"/>
    <property type="match status" value="1"/>
</dbReference>
<comment type="caution">
    <text evidence="3">The sequence shown here is derived from an EMBL/GenBank/DDBJ whole genome shotgun (WGS) entry which is preliminary data.</text>
</comment>
<sequence length="264" mass="29685">MYRLLVTVLLMVISYSSTAIVIRHDVSPEQYLVEKKPPYLVYMPHEGQGTLIAPNWVLTVAHVIFYDYKGKYLTIGDKEYAIESVIIHPEYRKLDKTVLAKGTKMVMDFQYANQDIALVKLATPVNDVTPIALYPSNDELGQEVMAYGRGATGNGLNGAIYESKKQQVLRKLTNKIDEVKAQWLSITFDQNEQATLLEGIDGSGDSGGPVVVKKDHRTYLAGMFAWDYVEGPLEEFVAGQYGNKSYQVRVSSYLDWISQIIKTN</sequence>
<accession>A0ABQ6GZ46</accession>
<proteinExistence type="predicted"/>
<reference evidence="3 4" key="1">
    <citation type="submission" date="2023-03" db="EMBL/GenBank/DDBJ databases">
        <title>Draft genome sequence of Thalassotalea insulae KCTC 62186T.</title>
        <authorList>
            <person name="Sawabe T."/>
        </authorList>
    </citation>
    <scope>NUCLEOTIDE SEQUENCE [LARGE SCALE GENOMIC DNA]</scope>
    <source>
        <strain evidence="3 4">KCTC 62186</strain>
    </source>
</reference>
<dbReference type="InterPro" id="IPR001314">
    <property type="entry name" value="Peptidase_S1A"/>
</dbReference>
<evidence type="ECO:0000256" key="1">
    <source>
        <dbReference type="SAM" id="SignalP"/>
    </source>
</evidence>
<dbReference type="PROSITE" id="PS50240">
    <property type="entry name" value="TRYPSIN_DOM"/>
    <property type="match status" value="1"/>
</dbReference>
<dbReference type="Proteomes" id="UP001157186">
    <property type="component" value="Unassembled WGS sequence"/>
</dbReference>
<name>A0ABQ6GZ46_9GAMM</name>
<keyword evidence="1" id="KW-0732">Signal</keyword>
<dbReference type="PANTHER" id="PTHR24260:SF136">
    <property type="entry name" value="GH08193P-RELATED"/>
    <property type="match status" value="1"/>
</dbReference>
<organism evidence="3 4">
    <name type="scientific">Thalassotalea insulae</name>
    <dbReference type="NCBI Taxonomy" id="2056778"/>
    <lineage>
        <taxon>Bacteria</taxon>
        <taxon>Pseudomonadati</taxon>
        <taxon>Pseudomonadota</taxon>
        <taxon>Gammaproteobacteria</taxon>
        <taxon>Alteromonadales</taxon>
        <taxon>Colwelliaceae</taxon>
        <taxon>Thalassotalea</taxon>
    </lineage>
</organism>
<keyword evidence="4" id="KW-1185">Reference proteome</keyword>
<feature type="domain" description="Peptidase S1" evidence="2">
    <location>
        <begin position="38"/>
        <end position="262"/>
    </location>
</feature>
<evidence type="ECO:0000313" key="4">
    <source>
        <dbReference type="Proteomes" id="UP001157186"/>
    </source>
</evidence>
<evidence type="ECO:0000313" key="3">
    <source>
        <dbReference type="EMBL" id="GLX79491.1"/>
    </source>
</evidence>
<dbReference type="InterPro" id="IPR043504">
    <property type="entry name" value="Peptidase_S1_PA_chymotrypsin"/>
</dbReference>
<dbReference type="Gene3D" id="2.40.10.10">
    <property type="entry name" value="Trypsin-like serine proteases"/>
    <property type="match status" value="1"/>
</dbReference>
<dbReference type="InterPro" id="IPR001254">
    <property type="entry name" value="Trypsin_dom"/>
</dbReference>
<feature type="chain" id="PRO_5047322408" description="Peptidase S1 domain-containing protein" evidence="1">
    <location>
        <begin position="20"/>
        <end position="264"/>
    </location>
</feature>